<evidence type="ECO:0008006" key="4">
    <source>
        <dbReference type="Google" id="ProtNLM"/>
    </source>
</evidence>
<dbReference type="AlphaFoldDB" id="A0AAF0F692"/>
<feature type="transmembrane region" description="Helical" evidence="1">
    <location>
        <begin position="112"/>
        <end position="132"/>
    </location>
</feature>
<feature type="transmembrane region" description="Helical" evidence="1">
    <location>
        <begin position="316"/>
        <end position="336"/>
    </location>
</feature>
<feature type="transmembrane region" description="Helical" evidence="1">
    <location>
        <begin position="343"/>
        <end position="363"/>
    </location>
</feature>
<feature type="transmembrane region" description="Helical" evidence="1">
    <location>
        <begin position="284"/>
        <end position="304"/>
    </location>
</feature>
<dbReference type="PANTHER" id="PTHR19346:SF4">
    <property type="entry name" value="SUGAR PHOSPHATE TRANSPORTER DOMAIN-CONTAINING PROTEIN"/>
    <property type="match status" value="1"/>
</dbReference>
<name>A0AAF0F692_9BASI</name>
<evidence type="ECO:0000313" key="2">
    <source>
        <dbReference type="EMBL" id="WFD43165.1"/>
    </source>
</evidence>
<proteinExistence type="predicted"/>
<organism evidence="2 3">
    <name type="scientific">Malassezia psittaci</name>
    <dbReference type="NCBI Taxonomy" id="1821823"/>
    <lineage>
        <taxon>Eukaryota</taxon>
        <taxon>Fungi</taxon>
        <taxon>Dikarya</taxon>
        <taxon>Basidiomycota</taxon>
        <taxon>Ustilaginomycotina</taxon>
        <taxon>Malasseziomycetes</taxon>
        <taxon>Malasseziales</taxon>
        <taxon>Malasseziaceae</taxon>
        <taxon>Malassezia</taxon>
    </lineage>
</organism>
<dbReference type="InterPro" id="IPR026505">
    <property type="entry name" value="Solute_c_fam_35_mem_F3/F4"/>
</dbReference>
<keyword evidence="1" id="KW-0812">Transmembrane</keyword>
<dbReference type="PANTHER" id="PTHR19346">
    <property type="entry name" value="SUGAR PHOSPHATE TRANSPORTER DOMAIN-CONTAINING PROTEIN"/>
    <property type="match status" value="1"/>
</dbReference>
<reference evidence="2" key="1">
    <citation type="submission" date="2023-02" db="EMBL/GenBank/DDBJ databases">
        <title>Mating type loci evolution in Malassezia.</title>
        <authorList>
            <person name="Coelho M.A."/>
        </authorList>
    </citation>
    <scope>NUCLEOTIDE SEQUENCE</scope>
    <source>
        <strain evidence="2">CBS 14136</strain>
    </source>
</reference>
<dbReference type="InterPro" id="IPR037185">
    <property type="entry name" value="EmrE-like"/>
</dbReference>
<dbReference type="SUPFAM" id="SSF103481">
    <property type="entry name" value="Multidrug resistance efflux transporter EmrE"/>
    <property type="match status" value="1"/>
</dbReference>
<protein>
    <recommendedName>
        <fullName evidence="4">EamA domain-containing protein</fullName>
    </recommendedName>
</protein>
<keyword evidence="3" id="KW-1185">Reference proteome</keyword>
<keyword evidence="1" id="KW-0472">Membrane</keyword>
<dbReference type="EMBL" id="CP118376">
    <property type="protein sequence ID" value="WFD43165.1"/>
    <property type="molecule type" value="Genomic_DNA"/>
</dbReference>
<evidence type="ECO:0000313" key="3">
    <source>
        <dbReference type="Proteomes" id="UP001214628"/>
    </source>
</evidence>
<keyword evidence="1" id="KW-1133">Transmembrane helix</keyword>
<gene>
    <name evidence="2" type="ORF">MPSI1_001818</name>
</gene>
<dbReference type="Proteomes" id="UP001214628">
    <property type="component" value="Chromosome 2"/>
</dbReference>
<feature type="transmembrane region" description="Helical" evidence="1">
    <location>
        <begin position="369"/>
        <end position="389"/>
    </location>
</feature>
<sequence>MANSFLSRVPGGPKTFGAFLMILVAYTLQTESTQHIQHALKFERPLFLLYVTHSSFASLLPMQLLALRLVYGSSISHNISLLRRNLRSQIDSVRELCHLSPAQTKVQSYSTMAMIISLLTLGITIPAVSWFVALPLTSMANVTSIYNTFSIWALVFSVAFLDEKWVYVCAILIQYQAIAVVLGVVGVAMVAYGSTQPAANATMVVTPIVSHALIGNGMALLGAVTMAAYEILYKLIGTSPEASHAGFQPLASSEEHAELAHTTESQQEETLPFGMHAIAMTSGIGAATLLGLWLMLAIAHFTGFETFELPHDRHTIAWICLGVLCGVLFNGCFSILLSLWGPVLASMSCLLTTVLVQLVDLFFGVPFTWTTLVGCATITISFVCLLPFYE</sequence>
<accession>A0AAF0F692</accession>
<feature type="transmembrane region" description="Helical" evidence="1">
    <location>
        <begin position="212"/>
        <end position="232"/>
    </location>
</feature>
<feature type="transmembrane region" description="Helical" evidence="1">
    <location>
        <begin position="168"/>
        <end position="192"/>
    </location>
</feature>
<feature type="transmembrane region" description="Helical" evidence="1">
    <location>
        <begin position="144"/>
        <end position="161"/>
    </location>
</feature>
<evidence type="ECO:0000256" key="1">
    <source>
        <dbReference type="SAM" id="Phobius"/>
    </source>
</evidence>